<dbReference type="EMBL" id="BMJJ01000009">
    <property type="protein sequence ID" value="GGD30365.1"/>
    <property type="molecule type" value="Genomic_DNA"/>
</dbReference>
<dbReference type="Gene3D" id="3.10.450.50">
    <property type="match status" value="1"/>
</dbReference>
<dbReference type="InterPro" id="IPR032710">
    <property type="entry name" value="NTF2-like_dom_sf"/>
</dbReference>
<accession>A0A917DEB5</accession>
<gene>
    <name evidence="2" type="ORF">GCM10011335_36780</name>
</gene>
<dbReference type="AlphaFoldDB" id="A0A917DEB5"/>
<organism evidence="2 3">
    <name type="scientific">Aureimonas glaciei</name>
    <dbReference type="NCBI Taxonomy" id="1776957"/>
    <lineage>
        <taxon>Bacteria</taxon>
        <taxon>Pseudomonadati</taxon>
        <taxon>Pseudomonadota</taxon>
        <taxon>Alphaproteobacteria</taxon>
        <taxon>Hyphomicrobiales</taxon>
        <taxon>Aurantimonadaceae</taxon>
        <taxon>Aureimonas</taxon>
    </lineage>
</organism>
<reference evidence="2" key="2">
    <citation type="submission" date="2020-09" db="EMBL/GenBank/DDBJ databases">
        <authorList>
            <person name="Sun Q."/>
            <person name="Zhou Y."/>
        </authorList>
    </citation>
    <scope>NUCLEOTIDE SEQUENCE</scope>
    <source>
        <strain evidence="2">CGMCC 1.15493</strain>
    </source>
</reference>
<dbReference type="Pfam" id="PF12680">
    <property type="entry name" value="SnoaL_2"/>
    <property type="match status" value="1"/>
</dbReference>
<evidence type="ECO:0000313" key="2">
    <source>
        <dbReference type="EMBL" id="GGD30365.1"/>
    </source>
</evidence>
<feature type="domain" description="SnoaL-like" evidence="1">
    <location>
        <begin position="14"/>
        <end position="130"/>
    </location>
</feature>
<reference evidence="2" key="1">
    <citation type="journal article" date="2014" name="Int. J. Syst. Evol. Microbiol.">
        <title>Complete genome sequence of Corynebacterium casei LMG S-19264T (=DSM 44701T), isolated from a smear-ripened cheese.</title>
        <authorList>
            <consortium name="US DOE Joint Genome Institute (JGI-PGF)"/>
            <person name="Walter F."/>
            <person name="Albersmeier A."/>
            <person name="Kalinowski J."/>
            <person name="Ruckert C."/>
        </authorList>
    </citation>
    <scope>NUCLEOTIDE SEQUENCE</scope>
    <source>
        <strain evidence="2">CGMCC 1.15493</strain>
    </source>
</reference>
<dbReference type="SUPFAM" id="SSF54427">
    <property type="entry name" value="NTF2-like"/>
    <property type="match status" value="1"/>
</dbReference>
<sequence>MDIHDEADAKREMVRDVMDAVMSGTVGSIARLLAPSAVFSNRSNAGIIDAPWFSRMEGEFKLTGEEEAKAFLGEMLKRANYISYEERGVVVEDEQAACLCNWTRRDERNGSLVTGTTMYWFVFNSDLKIRSIETIGSIHSVIPATHQEPAA</sequence>
<keyword evidence="3" id="KW-1185">Reference proteome</keyword>
<protein>
    <recommendedName>
        <fullName evidence="1">SnoaL-like domain-containing protein</fullName>
    </recommendedName>
</protein>
<proteinExistence type="predicted"/>
<dbReference type="InterPro" id="IPR037401">
    <property type="entry name" value="SnoaL-like"/>
</dbReference>
<name>A0A917DEB5_9HYPH</name>
<evidence type="ECO:0000313" key="3">
    <source>
        <dbReference type="Proteomes" id="UP000613160"/>
    </source>
</evidence>
<comment type="caution">
    <text evidence="2">The sequence shown here is derived from an EMBL/GenBank/DDBJ whole genome shotgun (WGS) entry which is preliminary data.</text>
</comment>
<evidence type="ECO:0000259" key="1">
    <source>
        <dbReference type="Pfam" id="PF12680"/>
    </source>
</evidence>
<dbReference type="Proteomes" id="UP000613160">
    <property type="component" value="Unassembled WGS sequence"/>
</dbReference>